<evidence type="ECO:0000313" key="3">
    <source>
        <dbReference type="EMBL" id="MBO8450293.1"/>
    </source>
</evidence>
<evidence type="ECO:0000256" key="2">
    <source>
        <dbReference type="SAM" id="Phobius"/>
    </source>
</evidence>
<dbReference type="AlphaFoldDB" id="A0A9D9ENQ8"/>
<feature type="non-terminal residue" evidence="3">
    <location>
        <position position="462"/>
    </location>
</feature>
<dbReference type="Proteomes" id="UP000823616">
    <property type="component" value="Unassembled WGS sequence"/>
</dbReference>
<name>A0A9D9ENQ8_9SPIR</name>
<accession>A0A9D9ENQ8</accession>
<gene>
    <name evidence="3" type="ORF">IAA96_04220</name>
</gene>
<reference evidence="3" key="1">
    <citation type="submission" date="2020-10" db="EMBL/GenBank/DDBJ databases">
        <authorList>
            <person name="Gilroy R."/>
        </authorList>
    </citation>
    <scope>NUCLEOTIDE SEQUENCE</scope>
    <source>
        <strain evidence="3">B3-4054</strain>
    </source>
</reference>
<keyword evidence="2" id="KW-0472">Membrane</keyword>
<keyword evidence="2" id="KW-1133">Transmembrane helix</keyword>
<feature type="region of interest" description="Disordered" evidence="1">
    <location>
        <begin position="122"/>
        <end position="141"/>
    </location>
</feature>
<protein>
    <submittedName>
        <fullName evidence="3">Uncharacterized protein</fullName>
    </submittedName>
</protein>
<proteinExistence type="predicted"/>
<dbReference type="EMBL" id="JADIMS010000068">
    <property type="protein sequence ID" value="MBO8450293.1"/>
    <property type="molecule type" value="Genomic_DNA"/>
</dbReference>
<evidence type="ECO:0000256" key="1">
    <source>
        <dbReference type="SAM" id="MobiDB-lite"/>
    </source>
</evidence>
<organism evidence="3 4">
    <name type="scientific">Candidatus Avitreponema avistercoris</name>
    <dbReference type="NCBI Taxonomy" id="2840705"/>
    <lineage>
        <taxon>Bacteria</taxon>
        <taxon>Pseudomonadati</taxon>
        <taxon>Spirochaetota</taxon>
        <taxon>Spirochaetia</taxon>
        <taxon>Spirochaetales</taxon>
        <taxon>Candidatus Avitreponema</taxon>
    </lineage>
</organism>
<comment type="caution">
    <text evidence="3">The sequence shown here is derived from an EMBL/GenBank/DDBJ whole genome shotgun (WGS) entry which is preliminary data.</text>
</comment>
<keyword evidence="2" id="KW-0812">Transmembrane</keyword>
<reference evidence="3" key="2">
    <citation type="journal article" date="2021" name="PeerJ">
        <title>Extensive microbial diversity within the chicken gut microbiome revealed by metagenomics and culture.</title>
        <authorList>
            <person name="Gilroy R."/>
            <person name="Ravi A."/>
            <person name="Getino M."/>
            <person name="Pursley I."/>
            <person name="Horton D.L."/>
            <person name="Alikhan N.F."/>
            <person name="Baker D."/>
            <person name="Gharbi K."/>
            <person name="Hall N."/>
            <person name="Watson M."/>
            <person name="Adriaenssens E.M."/>
            <person name="Foster-Nyarko E."/>
            <person name="Jarju S."/>
            <person name="Secka A."/>
            <person name="Antonio M."/>
            <person name="Oren A."/>
            <person name="Chaudhuri R.R."/>
            <person name="La Ragione R."/>
            <person name="Hildebrand F."/>
            <person name="Pallen M.J."/>
        </authorList>
    </citation>
    <scope>NUCLEOTIDE SEQUENCE</scope>
    <source>
        <strain evidence="3">B3-4054</strain>
    </source>
</reference>
<feature type="transmembrane region" description="Helical" evidence="2">
    <location>
        <begin position="9"/>
        <end position="28"/>
    </location>
</feature>
<sequence length="462" mass="49120">MAIHIFRRIMFTLAVYLAVFLGILFLQFSNNNGFILSIGTLRINGSETPDSRTGVRKPDLPLYISTKGITFFTDRRHPVLAFSPGGTGSALNLRSFIREDGRFTVEFDRGVTLSFFPAEVNTGAQDPENAAQNRAPDGGTPGGVQISAEIPETIAGIRLPYRLDRGVRLENTAGGLMLRSGTDFYRLDGAAFDGGTPGTTPPEISSLTVTADNPFVAYVLHDGRQEVSLAEIQADPAASEEAYAQAAEAFAAGIPALYHAAAASNSLQEDLAAAYIAESAKNGTYTQAVASVPASFLSGGGRSYISSVYFNNLERNWAGWQAQNGLAVKTYAGHLSAGNPELFTRRHLTGFLIANRRTEDFSRITALAEQAAAENRLTPRQAAGILELAAERSLLPDTVPAVGADTLARCEAVIRENLRYFHASGETPAALYLTGGGNTAPVLPALETADILIRCADGGAAD</sequence>
<evidence type="ECO:0000313" key="4">
    <source>
        <dbReference type="Proteomes" id="UP000823616"/>
    </source>
</evidence>